<sequence length="403" mass="45108">MSSYSSIQEDLEQHTLDVVLNTVNSVSLVGAVLVVLVVWISSYFGCHAAKRLSFRLSMWIALADFVFCGISYLNISTKRVISCNIITSVGYISNLTYIFLTMCMAFNLQMVFVQQQHNPRLTEKFYVGASFLAAVVIVLPFTVIAVAMDSCTLFRMVTLPYNLGLFWLMIGIWEVGGVVYCSVTIVKVVLKLTRFHDDISGLQGTASPSVDRISDSIQSRVEQVVRRLVFYPLIPVLTQTPYIIAANFSLLNEGDKSLIERYIYYVPSYSAGLLNAAVFLFDPALPEILKDLRNYLHTKYHKDPSPTARFIARVSKLPDDPNMHRLSKQSQSFFHSNLILVPPESGDSSSSSSPNLSRANSQQTPGGPMRRSLHYDETRSARSSLYSTNSTRDMSENQVTLLL</sequence>
<name>A0ACC2S608_9FUNG</name>
<comment type="caution">
    <text evidence="1">The sequence shown here is derived from an EMBL/GenBank/DDBJ whole genome shotgun (WGS) entry which is preliminary data.</text>
</comment>
<evidence type="ECO:0000313" key="1">
    <source>
        <dbReference type="EMBL" id="KAJ9057716.1"/>
    </source>
</evidence>
<keyword evidence="2" id="KW-1185">Reference proteome</keyword>
<gene>
    <name evidence="1" type="ORF">DSO57_1019933</name>
</gene>
<dbReference type="EMBL" id="QTSX02005771">
    <property type="protein sequence ID" value="KAJ9057716.1"/>
    <property type="molecule type" value="Genomic_DNA"/>
</dbReference>
<evidence type="ECO:0000313" key="2">
    <source>
        <dbReference type="Proteomes" id="UP001165960"/>
    </source>
</evidence>
<reference evidence="1" key="1">
    <citation type="submission" date="2022-04" db="EMBL/GenBank/DDBJ databases">
        <title>Genome of the entomopathogenic fungus Entomophthora muscae.</title>
        <authorList>
            <person name="Elya C."/>
            <person name="Lovett B.R."/>
            <person name="Lee E."/>
            <person name="Macias A.M."/>
            <person name="Hajek A.E."/>
            <person name="De Bivort B.L."/>
            <person name="Kasson M.T."/>
            <person name="De Fine Licht H.H."/>
            <person name="Stajich J.E."/>
        </authorList>
    </citation>
    <scope>NUCLEOTIDE SEQUENCE</scope>
    <source>
        <strain evidence="1">Berkeley</strain>
    </source>
</reference>
<proteinExistence type="predicted"/>
<protein>
    <submittedName>
        <fullName evidence="1">Uncharacterized protein</fullName>
    </submittedName>
</protein>
<organism evidence="1 2">
    <name type="scientific">Entomophthora muscae</name>
    <dbReference type="NCBI Taxonomy" id="34485"/>
    <lineage>
        <taxon>Eukaryota</taxon>
        <taxon>Fungi</taxon>
        <taxon>Fungi incertae sedis</taxon>
        <taxon>Zoopagomycota</taxon>
        <taxon>Entomophthoromycotina</taxon>
        <taxon>Entomophthoromycetes</taxon>
        <taxon>Entomophthorales</taxon>
        <taxon>Entomophthoraceae</taxon>
        <taxon>Entomophthora</taxon>
    </lineage>
</organism>
<dbReference type="Proteomes" id="UP001165960">
    <property type="component" value="Unassembled WGS sequence"/>
</dbReference>
<accession>A0ACC2S608</accession>